<dbReference type="PANTHER" id="PTHR45667">
    <property type="entry name" value="S-ADENOSYLMETHIONINE MITOCHONDRIAL CARRIER PROTEIN"/>
    <property type="match status" value="1"/>
</dbReference>
<evidence type="ECO:0000313" key="12">
    <source>
        <dbReference type="EMBL" id="CAI4212337.1"/>
    </source>
</evidence>
<keyword evidence="6" id="KW-0496">Mitochondrion</keyword>
<dbReference type="SUPFAM" id="SSF103506">
    <property type="entry name" value="Mitochondrial carrier"/>
    <property type="match status" value="1"/>
</dbReference>
<keyword evidence="4 9" id="KW-0812">Transmembrane</keyword>
<feature type="repeat" description="Solcar" evidence="9">
    <location>
        <begin position="7"/>
        <end position="88"/>
    </location>
</feature>
<dbReference type="InterPro" id="IPR023395">
    <property type="entry name" value="MCP_dom_sf"/>
</dbReference>
<sequence>MTAGTNREILLAGAAAAFTVDLLVYPLDTIKTRVQCGDYITKDASSVAKTSRTVALRGLYQGVGSVILATLPAGNWGVFTVYEGGKSVLGSHRPRFVPEAAAHSLASGIAELASCLILTPAEVIKQNAQMLNQSSGSSAPRRSASIEAFRMLRSSEQGAARRLWSGYTALAARNLPFTVLQFPIFEGLRAEIIKRRGAGRGSEADRGLWEVGLVNGLSAATAGSIAATATTPTDVVKTRMMVLGGGEDKSGGKGATTKNTAGKRPKQLSGYQVAKQVYRERE</sequence>
<keyword evidence="8 9" id="KW-0472">Membrane</keyword>
<evidence type="ECO:0000313" key="13">
    <source>
        <dbReference type="Proteomes" id="UP000838763"/>
    </source>
</evidence>
<keyword evidence="13" id="KW-1185">Reference proteome</keyword>
<evidence type="ECO:0000256" key="6">
    <source>
        <dbReference type="ARBA" id="ARBA00022792"/>
    </source>
</evidence>
<dbReference type="Pfam" id="PF00153">
    <property type="entry name" value="Mito_carr"/>
    <property type="match status" value="3"/>
</dbReference>
<evidence type="ECO:0000256" key="3">
    <source>
        <dbReference type="ARBA" id="ARBA00022448"/>
    </source>
</evidence>
<keyword evidence="3 10" id="KW-0813">Transport</keyword>
<keyword evidence="7" id="KW-1133">Transmembrane helix</keyword>
<proteinExistence type="inferred from homology"/>
<feature type="repeat" description="Solcar" evidence="9">
    <location>
        <begin position="98"/>
        <end position="191"/>
    </location>
</feature>
<evidence type="ECO:0000256" key="4">
    <source>
        <dbReference type="ARBA" id="ARBA00022692"/>
    </source>
</evidence>
<dbReference type="PROSITE" id="PS50920">
    <property type="entry name" value="SOLCAR"/>
    <property type="match status" value="3"/>
</dbReference>
<comment type="caution">
    <text evidence="12">The sequence shown here is derived from an EMBL/GenBank/DDBJ whole genome shotgun (WGS) entry which is preliminary data.</text>
</comment>
<evidence type="ECO:0000256" key="7">
    <source>
        <dbReference type="ARBA" id="ARBA00022989"/>
    </source>
</evidence>
<keyword evidence="5" id="KW-0677">Repeat</keyword>
<name>A0A9P1M7C1_9PEZI</name>
<dbReference type="EMBL" id="CALLCH030000004">
    <property type="protein sequence ID" value="CAI4212337.1"/>
    <property type="molecule type" value="Genomic_DNA"/>
</dbReference>
<evidence type="ECO:0000256" key="8">
    <source>
        <dbReference type="ARBA" id="ARBA00023136"/>
    </source>
</evidence>
<evidence type="ECO:0008006" key="14">
    <source>
        <dbReference type="Google" id="ProtNLM"/>
    </source>
</evidence>
<comment type="subcellular location">
    <subcellularLocation>
        <location evidence="1">Membrane</location>
        <topology evidence="1">Multi-pass membrane protein</topology>
    </subcellularLocation>
</comment>
<gene>
    <name evidence="12" type="ORF">PPNO1_LOCUS2102</name>
</gene>
<dbReference type="OrthoDB" id="250329at2759"/>
<accession>A0A9P1M7C1</accession>
<reference evidence="12" key="1">
    <citation type="submission" date="2022-11" db="EMBL/GenBank/DDBJ databases">
        <authorList>
            <person name="Scott C."/>
            <person name="Bruce N."/>
        </authorList>
    </citation>
    <scope>NUCLEOTIDE SEQUENCE</scope>
</reference>
<evidence type="ECO:0000256" key="10">
    <source>
        <dbReference type="RuleBase" id="RU000488"/>
    </source>
</evidence>
<dbReference type="Gene3D" id="1.50.40.10">
    <property type="entry name" value="Mitochondrial carrier domain"/>
    <property type="match status" value="1"/>
</dbReference>
<keyword evidence="6" id="KW-0999">Mitochondrion inner membrane</keyword>
<evidence type="ECO:0000256" key="11">
    <source>
        <dbReference type="SAM" id="MobiDB-lite"/>
    </source>
</evidence>
<evidence type="ECO:0000256" key="2">
    <source>
        <dbReference type="ARBA" id="ARBA00006375"/>
    </source>
</evidence>
<dbReference type="Proteomes" id="UP000838763">
    <property type="component" value="Unassembled WGS sequence"/>
</dbReference>
<evidence type="ECO:0000256" key="5">
    <source>
        <dbReference type="ARBA" id="ARBA00022737"/>
    </source>
</evidence>
<feature type="repeat" description="Solcar" evidence="9">
    <location>
        <begin position="210"/>
        <end position="282"/>
    </location>
</feature>
<evidence type="ECO:0000256" key="1">
    <source>
        <dbReference type="ARBA" id="ARBA00004141"/>
    </source>
</evidence>
<dbReference type="AlphaFoldDB" id="A0A9P1M7C1"/>
<dbReference type="InterPro" id="IPR018108">
    <property type="entry name" value="MCP_transmembrane"/>
</dbReference>
<organism evidence="12 13">
    <name type="scientific">Parascedosporium putredinis</name>
    <dbReference type="NCBI Taxonomy" id="1442378"/>
    <lineage>
        <taxon>Eukaryota</taxon>
        <taxon>Fungi</taxon>
        <taxon>Dikarya</taxon>
        <taxon>Ascomycota</taxon>
        <taxon>Pezizomycotina</taxon>
        <taxon>Sordariomycetes</taxon>
        <taxon>Hypocreomycetidae</taxon>
        <taxon>Microascales</taxon>
        <taxon>Microascaceae</taxon>
        <taxon>Parascedosporium</taxon>
    </lineage>
</organism>
<evidence type="ECO:0000256" key="9">
    <source>
        <dbReference type="PROSITE-ProRule" id="PRU00282"/>
    </source>
</evidence>
<feature type="region of interest" description="Disordered" evidence="11">
    <location>
        <begin position="244"/>
        <end position="273"/>
    </location>
</feature>
<comment type="similarity">
    <text evidence="2 10">Belongs to the mitochondrial carrier (TC 2.A.29) family.</text>
</comment>
<protein>
    <recommendedName>
        <fullName evidence="14">Mitochondrial carrier</fullName>
    </recommendedName>
</protein>
<dbReference type="GO" id="GO:0016020">
    <property type="term" value="C:membrane"/>
    <property type="evidence" value="ECO:0007669"/>
    <property type="project" value="UniProtKB-SubCell"/>
</dbReference>